<dbReference type="GeneID" id="36409562"/>
<reference evidence="3" key="1">
    <citation type="submission" date="2014-09" db="EMBL/GenBank/DDBJ databases">
        <authorList>
            <person name="Sharma Rahul"/>
            <person name="Thines Marco"/>
        </authorList>
    </citation>
    <scope>NUCLEOTIDE SEQUENCE [LARGE SCALE GENOMIC DNA]</scope>
</reference>
<proteinExistence type="predicted"/>
<evidence type="ECO:0000313" key="3">
    <source>
        <dbReference type="Proteomes" id="UP000054928"/>
    </source>
</evidence>
<keyword evidence="3" id="KW-1185">Reference proteome</keyword>
<keyword evidence="1" id="KW-0472">Membrane</keyword>
<sequence>MGYHIITKIVKGDIPQFSQSSIMVGGKHRAFTFGVIVASLISAGYLLVRHTPTLFGQKIWVLTNIDINLEFFARHHCRYYDAMCFGLAQVQSNRSRAAKFQDSAKP</sequence>
<accession>A0A0P1A6E7</accession>
<name>A0A0P1A6E7_PLAHL</name>
<feature type="transmembrane region" description="Helical" evidence="1">
    <location>
        <begin position="30"/>
        <end position="48"/>
    </location>
</feature>
<dbReference type="RefSeq" id="XP_024572021.1">
    <property type="nucleotide sequence ID" value="XM_024726558.2"/>
</dbReference>
<dbReference type="AlphaFoldDB" id="A0A0P1A6E7"/>
<dbReference type="Proteomes" id="UP000054928">
    <property type="component" value="Unassembled WGS sequence"/>
</dbReference>
<organism evidence="2 3">
    <name type="scientific">Plasmopara halstedii</name>
    <name type="common">Downy mildew of sunflower</name>
    <dbReference type="NCBI Taxonomy" id="4781"/>
    <lineage>
        <taxon>Eukaryota</taxon>
        <taxon>Sar</taxon>
        <taxon>Stramenopiles</taxon>
        <taxon>Oomycota</taxon>
        <taxon>Peronosporomycetes</taxon>
        <taxon>Peronosporales</taxon>
        <taxon>Peronosporaceae</taxon>
        <taxon>Plasmopara</taxon>
    </lineage>
</organism>
<dbReference type="EMBL" id="CCYD01000053">
    <property type="protein sequence ID" value="CEG35652.1"/>
    <property type="molecule type" value="Genomic_DNA"/>
</dbReference>
<evidence type="ECO:0000313" key="2">
    <source>
        <dbReference type="EMBL" id="CEG35652.1"/>
    </source>
</evidence>
<keyword evidence="1" id="KW-1133">Transmembrane helix</keyword>
<protein>
    <submittedName>
        <fullName evidence="2">Uncharacterized protein</fullName>
    </submittedName>
</protein>
<keyword evidence="1" id="KW-0812">Transmembrane</keyword>
<evidence type="ECO:0000256" key="1">
    <source>
        <dbReference type="SAM" id="Phobius"/>
    </source>
</evidence>